<dbReference type="PANTHER" id="PTHR43201:SF32">
    <property type="entry name" value="2-SUCCINYLBENZOATE--COA LIGASE, CHLOROPLASTIC_PEROXISOMAL"/>
    <property type="match status" value="1"/>
</dbReference>
<dbReference type="Gene3D" id="3.30.300.30">
    <property type="match status" value="1"/>
</dbReference>
<dbReference type="Gene3D" id="3.40.50.12780">
    <property type="entry name" value="N-terminal domain of ligase-like"/>
    <property type="match status" value="1"/>
</dbReference>
<dbReference type="Pfam" id="PF00501">
    <property type="entry name" value="AMP-binding"/>
    <property type="match status" value="1"/>
</dbReference>
<dbReference type="GO" id="GO:0006631">
    <property type="term" value="P:fatty acid metabolic process"/>
    <property type="evidence" value="ECO:0007669"/>
    <property type="project" value="TreeGrafter"/>
</dbReference>
<evidence type="ECO:0000313" key="2">
    <source>
        <dbReference type="EMBL" id="SCM73017.1"/>
    </source>
</evidence>
<protein>
    <submittedName>
        <fullName evidence="2">Bifunctional protein Aas</fullName>
        <ecNumber evidence="2">2.3.1.40</ecNumber>
        <ecNumber evidence="2">6.2.1.20</ecNumber>
    </submittedName>
</protein>
<dbReference type="EC" id="2.3.1.40" evidence="2"/>
<dbReference type="PANTHER" id="PTHR43201">
    <property type="entry name" value="ACYL-COA SYNTHETASE"/>
    <property type="match status" value="1"/>
</dbReference>
<dbReference type="InterPro" id="IPR045851">
    <property type="entry name" value="AMP-bd_C_sf"/>
</dbReference>
<dbReference type="PROSITE" id="PS00455">
    <property type="entry name" value="AMP_BINDING"/>
    <property type="match status" value="1"/>
</dbReference>
<dbReference type="EC" id="6.2.1.20" evidence="2"/>
<dbReference type="InterPro" id="IPR020845">
    <property type="entry name" value="AMP-binding_CS"/>
</dbReference>
<dbReference type="InterPro" id="IPR042099">
    <property type="entry name" value="ANL_N_sf"/>
</dbReference>
<dbReference type="GO" id="GO:0008779">
    <property type="term" value="F:acyl-[acyl-carrier-protein]-phospholipid O-acyltransferase activity"/>
    <property type="evidence" value="ECO:0007669"/>
    <property type="project" value="UniProtKB-EC"/>
</dbReference>
<keyword evidence="2" id="KW-0808">Transferase</keyword>
<sequence>MGGAVDGRLYGQPMAESGLDAAFIERSLFDALIDIAEADPDLPAVEDQNRQPVTRRNLLLAACVLGRRLATFSRKGERVGLLLPNVNGVAIAFFALTAYGRTPALLNFTAGSHGLAGAIKVGTIRTVITSSAFVKTAKLEPVIDDLEDKVRIVYLEDVRAGLTLVDKAVGAVYARWARPLHRPYRRAPRDIAAVLFTSGTEGAPKGVGLTATNFLSNVAQVLALYKFFPEDTLFNALPVFHSYGLTAGLLLPLYGRFKSFLYPSPLHYKIIPGLVRDSGSTVLLSTDTFAAGWARAAEDGDFTKVRLTILGAERVKEQTRALWMDRFGVVLNEGYGATECAPVLSVNYPGSFRDGTVGRLLPGIEARLDPVPGLEIGGRLHVRAPNIMAGYYLADQPGELKRNDPDGWYDTGDIVSIDEDGFVTLLGRAKRFAKIGGEMISLAAVEAFAAALWPNASHAAVAVSDPRKGEALVLVTDAGDATVEALSAYAREHGVPELQVPRKIVKTYALPVLGTGKMDLAAIEQMARS</sequence>
<name>A0A212L6B0_9HYPH</name>
<keyword evidence="2" id="KW-0436">Ligase</keyword>
<keyword evidence="2" id="KW-0012">Acyltransferase</keyword>
<dbReference type="GO" id="GO:0031956">
    <property type="term" value="F:medium-chain fatty acid-CoA ligase activity"/>
    <property type="evidence" value="ECO:0007669"/>
    <property type="project" value="TreeGrafter"/>
</dbReference>
<organism evidence="2">
    <name type="scientific">uncultured Pleomorphomonas sp</name>
    <dbReference type="NCBI Taxonomy" id="442121"/>
    <lineage>
        <taxon>Bacteria</taxon>
        <taxon>Pseudomonadati</taxon>
        <taxon>Pseudomonadota</taxon>
        <taxon>Alphaproteobacteria</taxon>
        <taxon>Hyphomicrobiales</taxon>
        <taxon>Pleomorphomonadaceae</taxon>
        <taxon>Pleomorphomonas</taxon>
        <taxon>environmental samples</taxon>
    </lineage>
</organism>
<dbReference type="InterPro" id="IPR000873">
    <property type="entry name" value="AMP-dep_synth/lig_dom"/>
</dbReference>
<evidence type="ECO:0000259" key="1">
    <source>
        <dbReference type="Pfam" id="PF00501"/>
    </source>
</evidence>
<feature type="domain" description="AMP-dependent synthetase/ligase" evidence="1">
    <location>
        <begin position="36"/>
        <end position="392"/>
    </location>
</feature>
<dbReference type="GO" id="GO:0008922">
    <property type="term" value="F:long-chain fatty acid [acyl-carrier-protein] ligase activity"/>
    <property type="evidence" value="ECO:0007669"/>
    <property type="project" value="UniProtKB-EC"/>
</dbReference>
<accession>A0A212L6B0</accession>
<proteinExistence type="predicted"/>
<dbReference type="SUPFAM" id="SSF56801">
    <property type="entry name" value="Acetyl-CoA synthetase-like"/>
    <property type="match status" value="1"/>
</dbReference>
<dbReference type="EMBL" id="FMJD01000002">
    <property type="protein sequence ID" value="SCM73017.1"/>
    <property type="molecule type" value="Genomic_DNA"/>
</dbReference>
<reference evidence="2" key="1">
    <citation type="submission" date="2016-08" db="EMBL/GenBank/DDBJ databases">
        <authorList>
            <person name="Seilhamer J.J."/>
        </authorList>
    </citation>
    <scope>NUCLEOTIDE SEQUENCE</scope>
    <source>
        <strain evidence="2">86</strain>
    </source>
</reference>
<gene>
    <name evidence="2" type="ORF">KL86PLE_100798</name>
</gene>
<dbReference type="AlphaFoldDB" id="A0A212L6B0"/>